<evidence type="ECO:0000313" key="1">
    <source>
        <dbReference type="EMBL" id="MBC6448448.1"/>
    </source>
</evidence>
<accession>A0ABR7L7G3</accession>
<name>A0ABR7L7G3_9PSEU</name>
<keyword evidence="2" id="KW-1185">Reference proteome</keyword>
<dbReference type="RefSeq" id="WP_187220924.1">
    <property type="nucleotide sequence ID" value="NZ_JABVED010000007.1"/>
</dbReference>
<evidence type="ECO:0000313" key="2">
    <source>
        <dbReference type="Proteomes" id="UP000734823"/>
    </source>
</evidence>
<dbReference type="Proteomes" id="UP000734823">
    <property type="component" value="Unassembled WGS sequence"/>
</dbReference>
<dbReference type="EMBL" id="JABVED010000007">
    <property type="protein sequence ID" value="MBC6448448.1"/>
    <property type="molecule type" value="Genomic_DNA"/>
</dbReference>
<proteinExistence type="predicted"/>
<comment type="caution">
    <text evidence="1">The sequence shown here is derived from an EMBL/GenBank/DDBJ whole genome shotgun (WGS) entry which is preliminary data.</text>
</comment>
<protein>
    <submittedName>
        <fullName evidence="1">Uncharacterized protein</fullName>
    </submittedName>
</protein>
<reference evidence="1 2" key="1">
    <citation type="submission" date="2020-06" db="EMBL/GenBank/DDBJ databases">
        <title>Actinokineospora xiongansis sp. nov., isolated from soil of Baiyangdian.</title>
        <authorList>
            <person name="Zhang X."/>
        </authorList>
    </citation>
    <scope>NUCLEOTIDE SEQUENCE [LARGE SCALE GENOMIC DNA]</scope>
    <source>
        <strain evidence="1 2">HBU206404</strain>
    </source>
</reference>
<organism evidence="1 2">
    <name type="scientific">Actinokineospora xionganensis</name>
    <dbReference type="NCBI Taxonomy" id="2684470"/>
    <lineage>
        <taxon>Bacteria</taxon>
        <taxon>Bacillati</taxon>
        <taxon>Actinomycetota</taxon>
        <taxon>Actinomycetes</taxon>
        <taxon>Pseudonocardiales</taxon>
        <taxon>Pseudonocardiaceae</taxon>
        <taxon>Actinokineospora</taxon>
    </lineage>
</organism>
<gene>
    <name evidence="1" type="ORF">GPZ80_14840</name>
</gene>
<sequence length="236" mass="24222">MARRMPRSVVVTALLCGLVTATSLIGAAVLKARSERVSTPTSSSVSAPPTTPGVGLSGCLREPCQVLASTTVGGTFVELIADAGATSGRLRIGGPSASQVIETTVTELGVTLTPTSLQCVPGSASACLVRGEGPEGTTGQVVVGRSDKWNAQERAYLSSAGLLVLNNVVSDSSPEVIAAQYDCPPAQDSCAKRPVYAQVFGLSGQEIGCTRTYGRIEQLPGYPQISVPSAQLRDCP</sequence>